<gene>
    <name evidence="2" type="ORF">HMPREF9371_0613</name>
</gene>
<keyword evidence="3" id="KW-1185">Reference proteome</keyword>
<dbReference type="HOGENOM" id="CLU_178240_1_1_4"/>
<proteinExistence type="predicted"/>
<evidence type="ECO:0000313" key="3">
    <source>
        <dbReference type="Proteomes" id="UP000003019"/>
    </source>
</evidence>
<evidence type="ECO:0000259" key="1">
    <source>
        <dbReference type="Pfam" id="PF14090"/>
    </source>
</evidence>
<feature type="domain" description="Winged helix-turn-helix" evidence="1">
    <location>
        <begin position="15"/>
        <end position="79"/>
    </location>
</feature>
<comment type="caution">
    <text evidence="2">The sequence shown here is derived from an EMBL/GenBank/DDBJ whole genome shotgun (WGS) entry which is preliminary data.</text>
</comment>
<reference evidence="2 3" key="1">
    <citation type="submission" date="2011-05" db="EMBL/GenBank/DDBJ databases">
        <authorList>
            <person name="Muzny D."/>
            <person name="Qin X."/>
            <person name="Deng J."/>
            <person name="Jiang H."/>
            <person name="Liu Y."/>
            <person name="Qu J."/>
            <person name="Song X.-Z."/>
            <person name="Zhang L."/>
            <person name="Thornton R."/>
            <person name="Coyle M."/>
            <person name="Francisco L."/>
            <person name="Jackson L."/>
            <person name="Javaid M."/>
            <person name="Korchina V."/>
            <person name="Kovar C."/>
            <person name="Mata R."/>
            <person name="Mathew T."/>
            <person name="Ngo R."/>
            <person name="Nguyen L."/>
            <person name="Nguyen N."/>
            <person name="Okwuonu G."/>
            <person name="Ongeri F."/>
            <person name="Pham C."/>
            <person name="Simmons D."/>
            <person name="Wilczek-Boney K."/>
            <person name="Hale W."/>
            <person name="Jakkamsetti A."/>
            <person name="Pham P."/>
            <person name="Ruth R."/>
            <person name="San Lucas F."/>
            <person name="Warren J."/>
            <person name="Zhang J."/>
            <person name="Zhao Z."/>
            <person name="Zhou C."/>
            <person name="Zhu D."/>
            <person name="Lee S."/>
            <person name="Bess C."/>
            <person name="Blankenburg K."/>
            <person name="Forbes L."/>
            <person name="Fu Q."/>
            <person name="Gubbala S."/>
            <person name="Hirani K."/>
            <person name="Jayaseelan J.C."/>
            <person name="Lara F."/>
            <person name="Munidasa M."/>
            <person name="Palculict T."/>
            <person name="Patil S."/>
            <person name="Pu L.-L."/>
            <person name="Saada N."/>
            <person name="Tang L."/>
            <person name="Weissenberger G."/>
            <person name="Zhu Y."/>
            <person name="Hemphill L."/>
            <person name="Shang Y."/>
            <person name="Youmans B."/>
            <person name="Ayvaz T."/>
            <person name="Ross M."/>
            <person name="Santibanez J."/>
            <person name="Aqrawi P."/>
            <person name="Gross S."/>
            <person name="Joshi V."/>
            <person name="Fowler G."/>
            <person name="Nazareth L."/>
            <person name="Reid J."/>
            <person name="Worley K."/>
            <person name="Petrosino J."/>
            <person name="Highlander S."/>
            <person name="Gibbs R."/>
        </authorList>
    </citation>
    <scope>NUCLEOTIDE SEQUENCE [LARGE SCALE GENOMIC DNA]</scope>
    <source>
        <strain evidence="2 3">871</strain>
    </source>
</reference>
<dbReference type="AlphaFoldDB" id="G4CG74"/>
<dbReference type="STRING" id="1032488.HMPREF9371_0613"/>
<dbReference type="Pfam" id="PF14090">
    <property type="entry name" value="HTH_39"/>
    <property type="match status" value="1"/>
</dbReference>
<dbReference type="InterPro" id="IPR055245">
    <property type="entry name" value="HTH_proteobacteria"/>
</dbReference>
<protein>
    <recommendedName>
        <fullName evidence="1">Winged helix-turn-helix domain-containing protein</fullName>
    </recommendedName>
</protein>
<dbReference type="EMBL" id="AGAY01000022">
    <property type="protein sequence ID" value="EGY53122.1"/>
    <property type="molecule type" value="Genomic_DNA"/>
</dbReference>
<name>G4CG74_9NEIS</name>
<organism evidence="2 3">
    <name type="scientific">Neisseria shayeganii 871</name>
    <dbReference type="NCBI Taxonomy" id="1032488"/>
    <lineage>
        <taxon>Bacteria</taxon>
        <taxon>Pseudomonadati</taxon>
        <taxon>Pseudomonadota</taxon>
        <taxon>Betaproteobacteria</taxon>
        <taxon>Neisseriales</taxon>
        <taxon>Neisseriaceae</taxon>
        <taxon>Neisseria</taxon>
    </lineage>
</organism>
<evidence type="ECO:0000313" key="2">
    <source>
        <dbReference type="EMBL" id="EGY53122.1"/>
    </source>
</evidence>
<dbReference type="Proteomes" id="UP000003019">
    <property type="component" value="Unassembled WGS sequence"/>
</dbReference>
<sequence>MPAEIRLPEREYLMSQSQQILAWMQAGNSITPLEALQRFGCLRLGARIYDLRQSGHAISKQTVHDERTGKTYASYSMVRG</sequence>
<accession>G4CG74</accession>